<dbReference type="InterPro" id="IPR051414">
    <property type="entry name" value="Adenylate-forming_Reductase"/>
</dbReference>
<dbReference type="FunFam" id="3.30.300.30:FF:000019">
    <property type="entry name" value="Phenylacetate-coenzyme A ligase"/>
    <property type="match status" value="1"/>
</dbReference>
<dbReference type="GO" id="GO:0047475">
    <property type="term" value="F:phenylacetate-CoA ligase activity"/>
    <property type="evidence" value="ECO:0007669"/>
    <property type="project" value="UniProtKB-EC"/>
</dbReference>
<dbReference type="InterPro" id="IPR045851">
    <property type="entry name" value="AMP-bd_C_sf"/>
</dbReference>
<evidence type="ECO:0000256" key="1">
    <source>
        <dbReference type="ARBA" id="ARBA00005211"/>
    </source>
</evidence>
<dbReference type="InterPro" id="IPR000873">
    <property type="entry name" value="AMP-dep_synth/lig_dom"/>
</dbReference>
<feature type="domain" description="AMP-dependent synthetase/ligase" evidence="5">
    <location>
        <begin position="78"/>
        <end position="284"/>
    </location>
</feature>
<dbReference type="CDD" id="cd05913">
    <property type="entry name" value="PaaK"/>
    <property type="match status" value="1"/>
</dbReference>
<reference evidence="7" key="1">
    <citation type="submission" date="2010-07" db="EMBL/GenBank/DDBJ databases">
        <authorList>
            <consortium name="CONSOLIDER consortium CSD2007-00005"/>
            <person name="Guazzaroni M.-E."/>
            <person name="Richter M."/>
            <person name="Garcia-Salamanca A."/>
            <person name="Yarza P."/>
            <person name="Ferrer M."/>
        </authorList>
    </citation>
    <scope>NUCLEOTIDE SEQUENCE</scope>
</reference>
<dbReference type="InterPro" id="IPR042099">
    <property type="entry name" value="ANL_N_sf"/>
</dbReference>
<sequence>MIWNEKFECLPLKDLKNIQSERLVKTVEYVYKNSNFYKTNLEKHGITPKDIKNIDDIKKLPMTEKENLRDNYPFGLFSMPLDKIAEIHVSSGTTGNPTVVGYSKEDVELWAEVMARTLCCAGGKPGDMVQVSYGYGLFTGGLGVHYGALKAGMTIIPCSSGQTQRQLKIMQDFKPRILTCTPSYALFMVDDAKEMKIDCKKSSWEIGLFGAEPWSNAMRKEIEDIWNISATDIYGLSEIIGPGVAQECTFKDGLHLYSDVFYPEVLDAKTEKDTKEGTPGVLVITHLTKTGMPLIRYKTRDIVTIRYEKCKCGRTSPRISKVLGRTDDMIIVRGINVFPSQIEHVLLTIEETQPHYQLIVDREEGGLDTLEVLVEIKEEFFSDEVKQLNKISEKIKRQIESVLGVGVKVHLVEPKTVARFEGKAKRVIDKRKL</sequence>
<proteinExistence type="predicted"/>
<dbReference type="PANTHER" id="PTHR43439:SF1">
    <property type="entry name" value="PHENYLACETATE-COENZYME A LIGASE"/>
    <property type="match status" value="1"/>
</dbReference>
<keyword evidence="4" id="KW-0547">Nucleotide-binding</keyword>
<dbReference type="Pfam" id="PF00501">
    <property type="entry name" value="AMP-binding"/>
    <property type="match status" value="1"/>
</dbReference>
<comment type="pathway">
    <text evidence="1">Aromatic compound metabolism.</text>
</comment>
<feature type="domain" description="AMP-dependent ligase C-terminal" evidence="6">
    <location>
        <begin position="334"/>
        <end position="431"/>
    </location>
</feature>
<comment type="subunit">
    <text evidence="2">Monomer.</text>
</comment>
<gene>
    <name evidence="7" type="primary">paaK</name>
    <name evidence="7" type="ORF">LDC_0080</name>
</gene>
<evidence type="ECO:0000256" key="2">
    <source>
        <dbReference type="ARBA" id="ARBA00011245"/>
    </source>
</evidence>
<dbReference type="Pfam" id="PF14535">
    <property type="entry name" value="AMP-binding_C_2"/>
    <property type="match status" value="1"/>
</dbReference>
<comment type="caution">
    <text evidence="7">The sequence shown here is derived from an EMBL/GenBank/DDBJ whole genome shotgun (WGS) entry which is preliminary data.</text>
</comment>
<dbReference type="Gene3D" id="3.30.300.30">
    <property type="match status" value="1"/>
</dbReference>
<evidence type="ECO:0000259" key="5">
    <source>
        <dbReference type="Pfam" id="PF00501"/>
    </source>
</evidence>
<dbReference type="GO" id="GO:0010124">
    <property type="term" value="P:phenylacetate catabolic process"/>
    <property type="evidence" value="ECO:0007669"/>
    <property type="project" value="InterPro"/>
</dbReference>
<dbReference type="EC" id="6.2.1.30" evidence="7"/>
<dbReference type="FunFam" id="3.40.50.12780:FF:000016">
    <property type="entry name" value="Phenylacetate-coenzyme A ligase"/>
    <property type="match status" value="1"/>
</dbReference>
<dbReference type="SUPFAM" id="SSF56801">
    <property type="entry name" value="Acetyl-CoA synthetase-like"/>
    <property type="match status" value="1"/>
</dbReference>
<evidence type="ECO:0000256" key="3">
    <source>
        <dbReference type="ARBA" id="ARBA00022598"/>
    </source>
</evidence>
<dbReference type="AlphaFoldDB" id="D9PF02"/>
<organism evidence="7">
    <name type="scientific">sediment metagenome</name>
    <dbReference type="NCBI Taxonomy" id="749907"/>
    <lineage>
        <taxon>unclassified sequences</taxon>
        <taxon>metagenomes</taxon>
        <taxon>ecological metagenomes</taxon>
    </lineage>
</organism>
<dbReference type="PANTHER" id="PTHR43439">
    <property type="entry name" value="PHENYLACETATE-COENZYME A LIGASE"/>
    <property type="match status" value="1"/>
</dbReference>
<dbReference type="EMBL" id="ADZX01000005">
    <property type="protein sequence ID" value="EFK97869.1"/>
    <property type="molecule type" value="Genomic_DNA"/>
</dbReference>
<evidence type="ECO:0000259" key="6">
    <source>
        <dbReference type="Pfam" id="PF14535"/>
    </source>
</evidence>
<dbReference type="InterPro" id="IPR028154">
    <property type="entry name" value="AMP-dep_Lig_C"/>
</dbReference>
<dbReference type="GO" id="GO:0000166">
    <property type="term" value="F:nucleotide binding"/>
    <property type="evidence" value="ECO:0007669"/>
    <property type="project" value="UniProtKB-KW"/>
</dbReference>
<evidence type="ECO:0000313" key="7">
    <source>
        <dbReference type="EMBL" id="EFK97869.1"/>
    </source>
</evidence>
<name>D9PF02_9ZZZZ</name>
<keyword evidence="3 7" id="KW-0436">Ligase</keyword>
<dbReference type="Gene3D" id="3.40.50.12780">
    <property type="entry name" value="N-terminal domain of ligase-like"/>
    <property type="match status" value="1"/>
</dbReference>
<dbReference type="PIRSF" id="PIRSF006444">
    <property type="entry name" value="PaaK"/>
    <property type="match status" value="1"/>
</dbReference>
<reference evidence="7" key="2">
    <citation type="journal article" date="2011" name="Microb. Ecol.">
        <title>Taxonomic and Functional Metagenomic Profiling of the Microbial Community in the Anoxic Sediment of a Sub-saline Shallow Lake (Laguna de Carrizo, Central Spain).</title>
        <authorList>
            <person name="Ferrer M."/>
            <person name="Guazzaroni M.E."/>
            <person name="Richter M."/>
            <person name="Garcia-Salamanca A."/>
            <person name="Yarza P."/>
            <person name="Suarez-Suarez A."/>
            <person name="Solano J."/>
            <person name="Alcaide M."/>
            <person name="van Dillewijn P."/>
            <person name="Molina-Henares M.A."/>
            <person name="Lopez-Cortes N."/>
            <person name="Al-Ramahi Y."/>
            <person name="Guerrero C."/>
            <person name="Acosta A."/>
            <person name="de Eugenio L.I."/>
            <person name="Martinez V."/>
            <person name="Marques S."/>
            <person name="Rojo F."/>
            <person name="Santero E."/>
            <person name="Genilloud O."/>
            <person name="Perez-Perez J."/>
            <person name="Rossello-Mora R."/>
            <person name="Ramos J.L."/>
        </authorList>
    </citation>
    <scope>NUCLEOTIDE SEQUENCE</scope>
</reference>
<dbReference type="InterPro" id="IPR011880">
    <property type="entry name" value="PA_CoA_ligase"/>
</dbReference>
<accession>D9PF02</accession>
<protein>
    <submittedName>
        <fullName evidence="7">Phenylacetate CoA ligase</fullName>
        <ecNumber evidence="7">6.2.1.30</ecNumber>
    </submittedName>
</protein>
<evidence type="ECO:0000256" key="4">
    <source>
        <dbReference type="ARBA" id="ARBA00022741"/>
    </source>
</evidence>